<evidence type="ECO:0000256" key="1">
    <source>
        <dbReference type="SAM" id="SignalP"/>
    </source>
</evidence>
<dbReference type="AlphaFoldDB" id="A0A0E9PRI2"/>
<keyword evidence="1" id="KW-0732">Signal</keyword>
<name>A0A0E9PRI2_ANGAN</name>
<proteinExistence type="predicted"/>
<organism evidence="2">
    <name type="scientific">Anguilla anguilla</name>
    <name type="common">European freshwater eel</name>
    <name type="synonym">Muraena anguilla</name>
    <dbReference type="NCBI Taxonomy" id="7936"/>
    <lineage>
        <taxon>Eukaryota</taxon>
        <taxon>Metazoa</taxon>
        <taxon>Chordata</taxon>
        <taxon>Craniata</taxon>
        <taxon>Vertebrata</taxon>
        <taxon>Euteleostomi</taxon>
        <taxon>Actinopterygii</taxon>
        <taxon>Neopterygii</taxon>
        <taxon>Teleostei</taxon>
        <taxon>Anguilliformes</taxon>
        <taxon>Anguillidae</taxon>
        <taxon>Anguilla</taxon>
    </lineage>
</organism>
<feature type="chain" id="PRO_5007401624" evidence="1">
    <location>
        <begin position="26"/>
        <end position="50"/>
    </location>
</feature>
<dbReference type="EMBL" id="GBXM01101458">
    <property type="protein sequence ID" value="JAH07119.1"/>
    <property type="molecule type" value="Transcribed_RNA"/>
</dbReference>
<evidence type="ECO:0000313" key="2">
    <source>
        <dbReference type="EMBL" id="JAH07119.1"/>
    </source>
</evidence>
<protein>
    <submittedName>
        <fullName evidence="2">Uncharacterized protein</fullName>
    </submittedName>
</protein>
<feature type="signal peptide" evidence="1">
    <location>
        <begin position="1"/>
        <end position="25"/>
    </location>
</feature>
<reference evidence="2" key="2">
    <citation type="journal article" date="2015" name="Fish Shellfish Immunol.">
        <title>Early steps in the European eel (Anguilla anguilla)-Vibrio vulnificus interaction in the gills: Role of the RtxA13 toxin.</title>
        <authorList>
            <person name="Callol A."/>
            <person name="Pajuelo D."/>
            <person name="Ebbesson L."/>
            <person name="Teles M."/>
            <person name="MacKenzie S."/>
            <person name="Amaro C."/>
        </authorList>
    </citation>
    <scope>NUCLEOTIDE SEQUENCE</scope>
</reference>
<reference evidence="2" key="1">
    <citation type="submission" date="2014-11" db="EMBL/GenBank/DDBJ databases">
        <authorList>
            <person name="Amaro Gonzalez C."/>
        </authorList>
    </citation>
    <scope>NUCLEOTIDE SEQUENCE</scope>
</reference>
<sequence length="50" mass="5860">MGRTARLSTARVLFLSQFLLKTTKASIHLKKCVYVQAWYWNKMFIPNLGQ</sequence>
<accession>A0A0E9PRI2</accession>
<dbReference type="EMBL" id="GBXM01105010">
    <property type="protein sequence ID" value="JAH03567.1"/>
    <property type="molecule type" value="Transcribed_RNA"/>
</dbReference>